<evidence type="ECO:0000256" key="5">
    <source>
        <dbReference type="ARBA" id="ARBA00022777"/>
    </source>
</evidence>
<dbReference type="PANTHER" id="PTHR10695">
    <property type="entry name" value="DEPHOSPHO-COA KINASE-RELATED"/>
    <property type="match status" value="1"/>
</dbReference>
<comment type="similarity">
    <text evidence="1 8">Belongs to the CoaE family.</text>
</comment>
<organism evidence="10">
    <name type="scientific">Moorella thermoacetica Y72</name>
    <dbReference type="NCBI Taxonomy" id="1325331"/>
    <lineage>
        <taxon>Bacteria</taxon>
        <taxon>Bacillati</taxon>
        <taxon>Bacillota</taxon>
        <taxon>Clostridia</taxon>
        <taxon>Neomoorellales</taxon>
        <taxon>Neomoorellaceae</taxon>
        <taxon>Neomoorella</taxon>
    </lineage>
</organism>
<comment type="subcellular location">
    <subcellularLocation>
        <location evidence="8">Cytoplasm</location>
    </subcellularLocation>
</comment>
<dbReference type="Gene3D" id="3.40.50.300">
    <property type="entry name" value="P-loop containing nucleotide triphosphate hydrolases"/>
    <property type="match status" value="1"/>
</dbReference>
<dbReference type="EMBL" id="DF238840">
    <property type="protein sequence ID" value="GAF24982.1"/>
    <property type="molecule type" value="Genomic_DNA"/>
</dbReference>
<reference evidence="10" key="1">
    <citation type="journal article" date="2014" name="Gene">
        <title>Genome-guided analysis of transformation efficiency and carbon dioxide assimilation by Moorella thermoacetica Y72.</title>
        <authorList>
            <person name="Tsukahara K."/>
            <person name="Kita A."/>
            <person name="Nakashimada Y."/>
            <person name="Hoshino T."/>
            <person name="Murakami K."/>
        </authorList>
    </citation>
    <scope>NUCLEOTIDE SEQUENCE [LARGE SCALE GENOMIC DNA]</scope>
    <source>
        <strain evidence="10">Y72</strain>
    </source>
</reference>
<evidence type="ECO:0000256" key="8">
    <source>
        <dbReference type="HAMAP-Rule" id="MF_00376"/>
    </source>
</evidence>
<comment type="catalytic activity">
    <reaction evidence="8">
        <text>3'-dephospho-CoA + ATP = ADP + CoA + H(+)</text>
        <dbReference type="Rhea" id="RHEA:18245"/>
        <dbReference type="ChEBI" id="CHEBI:15378"/>
        <dbReference type="ChEBI" id="CHEBI:30616"/>
        <dbReference type="ChEBI" id="CHEBI:57287"/>
        <dbReference type="ChEBI" id="CHEBI:57328"/>
        <dbReference type="ChEBI" id="CHEBI:456216"/>
        <dbReference type="EC" id="2.7.1.24"/>
    </reaction>
</comment>
<dbReference type="GO" id="GO:0005524">
    <property type="term" value="F:ATP binding"/>
    <property type="evidence" value="ECO:0007669"/>
    <property type="project" value="UniProtKB-UniRule"/>
</dbReference>
<dbReference type="UniPathway" id="UPA00241">
    <property type="reaction ID" value="UER00356"/>
</dbReference>
<dbReference type="SUPFAM" id="SSF52540">
    <property type="entry name" value="P-loop containing nucleoside triphosphate hydrolases"/>
    <property type="match status" value="1"/>
</dbReference>
<evidence type="ECO:0000256" key="7">
    <source>
        <dbReference type="ARBA" id="ARBA00022993"/>
    </source>
</evidence>
<dbReference type="NCBIfam" id="TIGR00152">
    <property type="entry name" value="dephospho-CoA kinase"/>
    <property type="match status" value="1"/>
</dbReference>
<evidence type="ECO:0000256" key="3">
    <source>
        <dbReference type="ARBA" id="ARBA00022679"/>
    </source>
</evidence>
<dbReference type="InterPro" id="IPR001977">
    <property type="entry name" value="Depp_CoAkinase"/>
</dbReference>
<keyword evidence="7 8" id="KW-0173">Coenzyme A biosynthesis</keyword>
<dbReference type="InterPro" id="IPR027417">
    <property type="entry name" value="P-loop_NTPase"/>
</dbReference>
<dbReference type="FunFam" id="3.40.50.300:FF:000991">
    <property type="entry name" value="Dephospho-CoA kinase"/>
    <property type="match status" value="1"/>
</dbReference>
<proteinExistence type="inferred from homology"/>
<evidence type="ECO:0000256" key="4">
    <source>
        <dbReference type="ARBA" id="ARBA00022741"/>
    </source>
</evidence>
<comment type="function">
    <text evidence="8">Catalyzes the phosphorylation of the 3'-hydroxyl group of dephosphocoenzyme A to form coenzyme A.</text>
</comment>
<dbReference type="GO" id="GO:0004140">
    <property type="term" value="F:dephospho-CoA kinase activity"/>
    <property type="evidence" value="ECO:0007669"/>
    <property type="project" value="UniProtKB-UniRule"/>
</dbReference>
<dbReference type="CDD" id="cd02022">
    <property type="entry name" value="DPCK"/>
    <property type="match status" value="1"/>
</dbReference>
<dbReference type="PROSITE" id="PS51219">
    <property type="entry name" value="DPCK"/>
    <property type="match status" value="1"/>
</dbReference>
<protein>
    <recommendedName>
        <fullName evidence="8 9">Dephospho-CoA kinase</fullName>
        <ecNumber evidence="8 9">2.7.1.24</ecNumber>
    </recommendedName>
    <alternativeName>
        <fullName evidence="8">Dephosphocoenzyme A kinase</fullName>
    </alternativeName>
</protein>
<evidence type="ECO:0000256" key="2">
    <source>
        <dbReference type="ARBA" id="ARBA00022490"/>
    </source>
</evidence>
<evidence type="ECO:0000313" key="10">
    <source>
        <dbReference type="EMBL" id="GAF24982.1"/>
    </source>
</evidence>
<evidence type="ECO:0000256" key="9">
    <source>
        <dbReference type="NCBIfam" id="TIGR00152"/>
    </source>
</evidence>
<keyword evidence="5 8" id="KW-0418">Kinase</keyword>
<comment type="pathway">
    <text evidence="8">Cofactor biosynthesis; coenzyme A biosynthesis; CoA from (R)-pantothenate: step 5/5.</text>
</comment>
<dbReference type="HAMAP" id="MF_00376">
    <property type="entry name" value="Dephospho_CoA_kinase"/>
    <property type="match status" value="1"/>
</dbReference>
<sequence>MRGMFIIGLTGGIASGKSTVAGILKDLGAIIIDTDRVAREVVAPGRPAYREIVAAFGPRVLRPDGQLDRPVLARIIFNDATARELLNAITHPRIRELVQKRLEDLRRANPEAIVVIEAPLLFEAGMEGMVDAVWAVTAPAPVRLKRLMARDKLSLAEAESRLRAQGEETARLRRATRVIPTGGDLEATRASVRAAWQELQRHLADDPEPGGAPWV</sequence>
<accession>A0A0S6UC73</accession>
<keyword evidence="6 8" id="KW-0067">ATP-binding</keyword>
<dbReference type="Pfam" id="PF01121">
    <property type="entry name" value="CoaE"/>
    <property type="match status" value="1"/>
</dbReference>
<name>A0A0S6UC73_NEOTH</name>
<evidence type="ECO:0000256" key="6">
    <source>
        <dbReference type="ARBA" id="ARBA00022840"/>
    </source>
</evidence>
<gene>
    <name evidence="8" type="primary">coaE</name>
    <name evidence="10" type="ORF">MTY_0310</name>
</gene>
<feature type="binding site" evidence="8">
    <location>
        <begin position="14"/>
        <end position="19"/>
    </location>
    <ligand>
        <name>ATP</name>
        <dbReference type="ChEBI" id="CHEBI:30616"/>
    </ligand>
</feature>
<dbReference type="GO" id="GO:0005737">
    <property type="term" value="C:cytoplasm"/>
    <property type="evidence" value="ECO:0007669"/>
    <property type="project" value="UniProtKB-SubCell"/>
</dbReference>
<keyword evidence="2 8" id="KW-0963">Cytoplasm</keyword>
<dbReference type="GO" id="GO:0015937">
    <property type="term" value="P:coenzyme A biosynthetic process"/>
    <property type="evidence" value="ECO:0007669"/>
    <property type="project" value="UniProtKB-UniRule"/>
</dbReference>
<keyword evidence="4 8" id="KW-0547">Nucleotide-binding</keyword>
<dbReference type="Proteomes" id="UP000063718">
    <property type="component" value="Unassembled WGS sequence"/>
</dbReference>
<keyword evidence="3 8" id="KW-0808">Transferase</keyword>
<dbReference type="PANTHER" id="PTHR10695:SF46">
    <property type="entry name" value="BIFUNCTIONAL COENZYME A SYNTHASE-RELATED"/>
    <property type="match status" value="1"/>
</dbReference>
<evidence type="ECO:0000256" key="1">
    <source>
        <dbReference type="ARBA" id="ARBA00009018"/>
    </source>
</evidence>
<dbReference type="EC" id="2.7.1.24" evidence="8 9"/>
<dbReference type="AlphaFoldDB" id="A0A0S6UC73"/>